<evidence type="ECO:0000256" key="2">
    <source>
        <dbReference type="PROSITE-ProRule" id="PRU00175"/>
    </source>
</evidence>
<feature type="region of interest" description="Disordered" evidence="3">
    <location>
        <begin position="581"/>
        <end position="600"/>
    </location>
</feature>
<evidence type="ECO:0008006" key="8">
    <source>
        <dbReference type="Google" id="ProtNLM"/>
    </source>
</evidence>
<dbReference type="GO" id="GO:0071277">
    <property type="term" value="P:cellular response to calcium ion"/>
    <property type="evidence" value="ECO:0007669"/>
    <property type="project" value="TreeGrafter"/>
</dbReference>
<dbReference type="InterPro" id="IPR002035">
    <property type="entry name" value="VWF_A"/>
</dbReference>
<protein>
    <recommendedName>
        <fullName evidence="8">Copine-8</fullName>
    </recommendedName>
</protein>
<dbReference type="GO" id="GO:0005886">
    <property type="term" value="C:plasma membrane"/>
    <property type="evidence" value="ECO:0007669"/>
    <property type="project" value="TreeGrafter"/>
</dbReference>
<dbReference type="Gene3D" id="3.30.40.10">
    <property type="entry name" value="Zinc/RING finger domain, C3HC4 (zinc finger)"/>
    <property type="match status" value="1"/>
</dbReference>
<feature type="domain" description="C2" evidence="4">
    <location>
        <begin position="23"/>
        <end position="148"/>
    </location>
</feature>
<dbReference type="SMART" id="SM00184">
    <property type="entry name" value="RING"/>
    <property type="match status" value="1"/>
</dbReference>
<evidence type="ECO:0000313" key="6">
    <source>
        <dbReference type="EMBL" id="KAF4677641.1"/>
    </source>
</evidence>
<dbReference type="InterPro" id="IPR010734">
    <property type="entry name" value="Copine_C"/>
</dbReference>
<dbReference type="GO" id="GO:0005544">
    <property type="term" value="F:calcium-dependent phospholipid binding"/>
    <property type="evidence" value="ECO:0007669"/>
    <property type="project" value="InterPro"/>
</dbReference>
<feature type="domain" description="RING-type" evidence="5">
    <location>
        <begin position="817"/>
        <end position="856"/>
    </location>
</feature>
<dbReference type="PANTHER" id="PTHR10857">
    <property type="entry name" value="COPINE"/>
    <property type="match status" value="1"/>
</dbReference>
<feature type="compositionally biased region" description="Basic residues" evidence="3">
    <location>
        <begin position="784"/>
        <end position="799"/>
    </location>
</feature>
<comment type="similarity">
    <text evidence="1">Belongs to the copine family.</text>
</comment>
<organism evidence="6 7">
    <name type="scientific">Perkinsus chesapeaki</name>
    <name type="common">Clam parasite</name>
    <name type="synonym">Perkinsus andrewsi</name>
    <dbReference type="NCBI Taxonomy" id="330153"/>
    <lineage>
        <taxon>Eukaryota</taxon>
        <taxon>Sar</taxon>
        <taxon>Alveolata</taxon>
        <taxon>Perkinsozoa</taxon>
        <taxon>Perkinsea</taxon>
        <taxon>Perkinsida</taxon>
        <taxon>Perkinsidae</taxon>
        <taxon>Perkinsus</taxon>
    </lineage>
</organism>
<comment type="caution">
    <text evidence="6">The sequence shown here is derived from an EMBL/GenBank/DDBJ whole genome shotgun (WGS) entry which is preliminary data.</text>
</comment>
<name>A0A7J6N3X0_PERCH</name>
<dbReference type="InterPro" id="IPR000008">
    <property type="entry name" value="C2_dom"/>
</dbReference>
<dbReference type="SMART" id="SM00239">
    <property type="entry name" value="C2"/>
    <property type="match status" value="2"/>
</dbReference>
<dbReference type="InterPro" id="IPR036465">
    <property type="entry name" value="vWFA_dom_sf"/>
</dbReference>
<evidence type="ECO:0000259" key="5">
    <source>
        <dbReference type="PROSITE" id="PS50089"/>
    </source>
</evidence>
<feature type="region of interest" description="Disordered" evidence="3">
    <location>
        <begin position="696"/>
        <end position="805"/>
    </location>
</feature>
<dbReference type="SUPFAM" id="SSF53300">
    <property type="entry name" value="vWA-like"/>
    <property type="match status" value="1"/>
</dbReference>
<dbReference type="AlphaFoldDB" id="A0A7J6N3X0"/>
<dbReference type="SMART" id="SM00327">
    <property type="entry name" value="VWA"/>
    <property type="match status" value="1"/>
</dbReference>
<dbReference type="PROSITE" id="PS50089">
    <property type="entry name" value="ZF_RING_2"/>
    <property type="match status" value="1"/>
</dbReference>
<dbReference type="Proteomes" id="UP000591131">
    <property type="component" value="Unassembled WGS sequence"/>
</dbReference>
<dbReference type="Pfam" id="PF13920">
    <property type="entry name" value="zf-C3HC4_3"/>
    <property type="match status" value="1"/>
</dbReference>
<sequence>MGCRQSSSSATYQTGIKGDNDEVREAARQAIGDETAQAPDLVTRIELKLACSNLRRHSNCRVKVYLKAGVEKYQLVGKTEILPDTENPTFAQGVFVDFFFEVQQRVRFEVYHVPGNNGKVRESDFLGLSEMFLAEIVTSAGGLVTREMEHPTRPTGNGKITIIAEEVQGLKRSVKFNMRGSSLPKGGLLSKPQYYVVISRTMPAAEACAGTPLPVVYRSEVANDNIEPSFSVTDLSVESLCRGEATRKILFQLLDKKGPDKLIGTGACCLEDFESASLRQVPVTVDLLSPGPGGSIKTGALVLDNVELVKHVSFLEYVEGGLEINLIVAIDFTFSNGDPNLPTSLHYYDPGRANDYVMAIRAVGEILEHYDQGKRLVQSLLLDHPSSDKKYPVYGFGAKLPPDYTHTSHLFACNGNYFLPEVAGVDGIVDAYRKALQVVHLHGPTMFSDIIHLASKWAEQYNVKKTNEQKYFILLILTDGAIVDLQATIDAIVEASKTPLSIIIVGVGDQDFGMMDELDADDRPLVSSFDHSIMERDIVQFVPFNEFKDKSYTELAMATLDEVPREVVNYYYKKNGVPPLPRRDAAEAAASDPPTDDTQNFVAPQCIEQERRRTLRILGKSGLSTAEAAELVEDSLPCIEDEYTSAMAKRHLTNRDDAPLDTSGGPFEECLQQLKQHNLLFAHGVNMSLASSRLSPMVAQSPNAQSRGGSRRASSSSRGSLVRASTVGLGREMISVRDGAGGSWGENDIMSPLTAESPMPADSSPLSPVLESSTKNETNDTQGHRRASSQRRSRSHGHLSRSGSLFGSNLDEDSGLCKVCFENATNTVLLPCKHQCMCLDCAAGVKDSSGKCPICRLRIETIIDAIQS</sequence>
<accession>A0A7J6N3X0</accession>
<dbReference type="Gene3D" id="2.60.40.150">
    <property type="entry name" value="C2 domain"/>
    <property type="match status" value="1"/>
</dbReference>
<feature type="compositionally biased region" description="Polar residues" evidence="3">
    <location>
        <begin position="764"/>
        <end position="781"/>
    </location>
</feature>
<keyword evidence="7" id="KW-1185">Reference proteome</keyword>
<dbReference type="SUPFAM" id="SSF49562">
    <property type="entry name" value="C2 domain (Calcium/lipid-binding domain, CaLB)"/>
    <property type="match status" value="1"/>
</dbReference>
<reference evidence="6 7" key="1">
    <citation type="submission" date="2020-04" db="EMBL/GenBank/DDBJ databases">
        <title>Perkinsus chesapeaki whole genome sequence.</title>
        <authorList>
            <person name="Bogema D.R."/>
        </authorList>
    </citation>
    <scope>NUCLEOTIDE SEQUENCE [LARGE SCALE GENOMIC DNA]</scope>
    <source>
        <strain evidence="6">ATCC PRA-425</strain>
    </source>
</reference>
<evidence type="ECO:0000256" key="3">
    <source>
        <dbReference type="SAM" id="MobiDB-lite"/>
    </source>
</evidence>
<dbReference type="GO" id="GO:0008270">
    <property type="term" value="F:zinc ion binding"/>
    <property type="evidence" value="ECO:0007669"/>
    <property type="project" value="UniProtKB-KW"/>
</dbReference>
<dbReference type="EMBL" id="JAAPAO010000010">
    <property type="protein sequence ID" value="KAF4677641.1"/>
    <property type="molecule type" value="Genomic_DNA"/>
</dbReference>
<dbReference type="InterPro" id="IPR035892">
    <property type="entry name" value="C2_domain_sf"/>
</dbReference>
<proteinExistence type="inferred from homology"/>
<keyword evidence="2" id="KW-0863">Zinc-finger</keyword>
<dbReference type="InterPro" id="IPR001841">
    <property type="entry name" value="Znf_RING"/>
</dbReference>
<evidence type="ECO:0000259" key="4">
    <source>
        <dbReference type="PROSITE" id="PS50004"/>
    </source>
</evidence>
<dbReference type="CDD" id="cd04048">
    <property type="entry name" value="C2A_Copine"/>
    <property type="match status" value="1"/>
</dbReference>
<evidence type="ECO:0000313" key="7">
    <source>
        <dbReference type="Proteomes" id="UP000591131"/>
    </source>
</evidence>
<dbReference type="InterPro" id="IPR013083">
    <property type="entry name" value="Znf_RING/FYVE/PHD"/>
</dbReference>
<dbReference type="PROSITE" id="PS50004">
    <property type="entry name" value="C2"/>
    <property type="match status" value="1"/>
</dbReference>
<dbReference type="SUPFAM" id="SSF57850">
    <property type="entry name" value="RING/U-box"/>
    <property type="match status" value="1"/>
</dbReference>
<dbReference type="PANTHER" id="PTHR10857:SF106">
    <property type="entry name" value="C2 DOMAIN-CONTAINING PROTEIN"/>
    <property type="match status" value="1"/>
</dbReference>
<dbReference type="Pfam" id="PF00168">
    <property type="entry name" value="C2"/>
    <property type="match status" value="1"/>
</dbReference>
<feature type="compositionally biased region" description="Low complexity" evidence="3">
    <location>
        <begin position="704"/>
        <end position="725"/>
    </location>
</feature>
<evidence type="ECO:0000256" key="1">
    <source>
        <dbReference type="ARBA" id="ARBA00009048"/>
    </source>
</evidence>
<dbReference type="InterPro" id="IPR045052">
    <property type="entry name" value="Copine"/>
</dbReference>
<dbReference type="Pfam" id="PF07002">
    <property type="entry name" value="Copine"/>
    <property type="match status" value="1"/>
</dbReference>
<dbReference type="OrthoDB" id="5855668at2759"/>
<keyword evidence="2" id="KW-0479">Metal-binding</keyword>
<gene>
    <name evidence="6" type="ORF">FOL47_000101</name>
</gene>
<keyword evidence="2" id="KW-0862">Zinc</keyword>
<dbReference type="CDD" id="cd16649">
    <property type="entry name" value="mRING-HC-C3HC5_CGRF1-like"/>
    <property type="match status" value="1"/>
</dbReference>